<gene>
    <name evidence="16" type="ORF">Pcinc_037311</name>
</gene>
<dbReference type="Proteomes" id="UP001286313">
    <property type="component" value="Unassembled WGS sequence"/>
</dbReference>
<evidence type="ECO:0000256" key="6">
    <source>
        <dbReference type="ARBA" id="ARBA00022968"/>
    </source>
</evidence>
<evidence type="ECO:0000256" key="8">
    <source>
        <dbReference type="ARBA" id="ARBA00023034"/>
    </source>
</evidence>
<keyword evidence="9 13" id="KW-0472">Membrane</keyword>
<dbReference type="GO" id="GO:0006493">
    <property type="term" value="P:protein O-linked glycosylation"/>
    <property type="evidence" value="ECO:0007669"/>
    <property type="project" value="TreeGrafter"/>
</dbReference>
<dbReference type="PANTHER" id="PTHR11675:SF63">
    <property type="entry name" value="POLYPEPTIDE N-ACETYLGALACTOSAMINYLTRANSFERASE"/>
    <property type="match status" value="1"/>
</dbReference>
<evidence type="ECO:0000256" key="1">
    <source>
        <dbReference type="ARBA" id="ARBA00001936"/>
    </source>
</evidence>
<keyword evidence="4 13" id="KW-0812">Transmembrane</keyword>
<dbReference type="Pfam" id="PF00652">
    <property type="entry name" value="Ricin_B_lectin"/>
    <property type="match status" value="1"/>
</dbReference>
<evidence type="ECO:0000256" key="9">
    <source>
        <dbReference type="ARBA" id="ARBA00023136"/>
    </source>
</evidence>
<dbReference type="Pfam" id="PF00535">
    <property type="entry name" value="Glycos_transf_2"/>
    <property type="match status" value="1"/>
</dbReference>
<sequence>MSLSRPKSEPAKTTEHNVLSGVGGSGGGSMGWSLRSRSFLLGILVASITWAIITYLYLSLVQESSVSSHLHISGPVPQGAGLEPLRDNAWAPSNSNNRRGPGHRAFDMETNSILGGKSRKDKDSGALRRNQIIKSGQDEKPNKAGQSIAAADTNHGLVGSSKDKDVLAELGMVMTHQDQEEKESGYHLNAFNTFTDCTLCKYKYNEKESGYRLHAFNTLISSRLSLHRPVPDTRNKRCHAIEYPAQLPSASVVVCFFREEHAALLRTIHSILDRTPPHLLHEIVLVDDTDDASYHAAVAAETSGISDKIHLLQTTRREGLIRARVFGARKATGKVLVFLDSHVEVNVGWLEPLLARVSENHTRVVTPIIDVISPDTFEYTPSPLVRGGFNWGLHFKWDNIPASYFGDKANFVKPIRSPTMAGGLFAMDRAYFKELGEYDTGMDVWGGENLEISFRIWQCGGTLEVIPCSRVGHIFRRRRPYTGPDGRDALLHNSLRLAHVWLDEYKEHFFKTRPSAAKLEYGDVSERTELRTRLKCRPFSWYLANVYPELQLPGDQEKGKGKGMVVGIGGDGRQFQPWDKRSRNYTDKWQVRLTDSNLCMESEGDTSKKGSRLQLGPCRSSPRQVFHHTARDELVLDRLLCLEATQHRPRLTKCHEMGGGQEWRITPQVGVALYNLAVGLCTAVEETRVGAPVVMAICSTPERSTWDLIPPL</sequence>
<dbReference type="InterPro" id="IPR045885">
    <property type="entry name" value="GalNAc-T"/>
</dbReference>
<keyword evidence="8 13" id="KW-0333">Golgi apparatus</keyword>
<dbReference type="SUPFAM" id="SSF50370">
    <property type="entry name" value="Ricin B-like lectins"/>
    <property type="match status" value="1"/>
</dbReference>
<evidence type="ECO:0000256" key="14">
    <source>
        <dbReference type="SAM" id="MobiDB-lite"/>
    </source>
</evidence>
<dbReference type="AlphaFoldDB" id="A0AAE1ELN2"/>
<comment type="subcellular location">
    <subcellularLocation>
        <location evidence="2 13">Golgi apparatus membrane</location>
        <topology evidence="2 13">Single-pass type II membrane protein</topology>
    </subcellularLocation>
</comment>
<dbReference type="InterPro" id="IPR001173">
    <property type="entry name" value="Glyco_trans_2-like"/>
</dbReference>
<evidence type="ECO:0000256" key="11">
    <source>
        <dbReference type="ARBA" id="ARBA00023180"/>
    </source>
</evidence>
<evidence type="ECO:0000256" key="4">
    <source>
        <dbReference type="ARBA" id="ARBA00022692"/>
    </source>
</evidence>
<keyword evidence="7 13" id="KW-1133">Transmembrane helix</keyword>
<keyword evidence="5 13" id="KW-0430">Lectin</keyword>
<evidence type="ECO:0000256" key="5">
    <source>
        <dbReference type="ARBA" id="ARBA00022734"/>
    </source>
</evidence>
<evidence type="ECO:0000313" key="17">
    <source>
        <dbReference type="Proteomes" id="UP001286313"/>
    </source>
</evidence>
<comment type="pathway">
    <text evidence="13">Protein modification; protein glycosylation.</text>
</comment>
<dbReference type="GO" id="GO:0005112">
    <property type="term" value="F:Notch binding"/>
    <property type="evidence" value="ECO:0007669"/>
    <property type="project" value="TreeGrafter"/>
</dbReference>
<proteinExistence type="inferred from homology"/>
<dbReference type="GO" id="GO:0000139">
    <property type="term" value="C:Golgi membrane"/>
    <property type="evidence" value="ECO:0007669"/>
    <property type="project" value="UniProtKB-SubCell"/>
</dbReference>
<feature type="transmembrane region" description="Helical" evidence="13">
    <location>
        <begin position="39"/>
        <end position="58"/>
    </location>
</feature>
<dbReference type="FunFam" id="3.90.550.10:FF:000053">
    <property type="entry name" value="Polypeptide N-acetylgalactosaminyltransferase"/>
    <property type="match status" value="1"/>
</dbReference>
<evidence type="ECO:0000256" key="12">
    <source>
        <dbReference type="ARBA" id="ARBA00023211"/>
    </source>
</evidence>
<feature type="compositionally biased region" description="Basic and acidic residues" evidence="14">
    <location>
        <begin position="1"/>
        <end position="15"/>
    </location>
</feature>
<keyword evidence="11" id="KW-0325">Glycoprotein</keyword>
<dbReference type="InterPro" id="IPR035992">
    <property type="entry name" value="Ricin_B-like_lectins"/>
</dbReference>
<dbReference type="GO" id="GO:0030246">
    <property type="term" value="F:carbohydrate binding"/>
    <property type="evidence" value="ECO:0007669"/>
    <property type="project" value="UniProtKB-KW"/>
</dbReference>
<keyword evidence="13" id="KW-0808">Transferase</keyword>
<dbReference type="Gene3D" id="3.90.550.10">
    <property type="entry name" value="Spore Coat Polysaccharide Biosynthesis Protein SpsA, Chain A"/>
    <property type="match status" value="1"/>
</dbReference>
<name>A0AAE1ELN2_PETCI</name>
<dbReference type="CDD" id="cd02510">
    <property type="entry name" value="pp-GalNAc-T"/>
    <property type="match status" value="1"/>
</dbReference>
<dbReference type="Gene3D" id="2.80.10.50">
    <property type="match status" value="1"/>
</dbReference>
<organism evidence="16 17">
    <name type="scientific">Petrolisthes cinctipes</name>
    <name type="common">Flat porcelain crab</name>
    <dbReference type="NCBI Taxonomy" id="88211"/>
    <lineage>
        <taxon>Eukaryota</taxon>
        <taxon>Metazoa</taxon>
        <taxon>Ecdysozoa</taxon>
        <taxon>Arthropoda</taxon>
        <taxon>Crustacea</taxon>
        <taxon>Multicrustacea</taxon>
        <taxon>Malacostraca</taxon>
        <taxon>Eumalacostraca</taxon>
        <taxon>Eucarida</taxon>
        <taxon>Decapoda</taxon>
        <taxon>Pleocyemata</taxon>
        <taxon>Anomura</taxon>
        <taxon>Galatheoidea</taxon>
        <taxon>Porcellanidae</taxon>
        <taxon>Petrolisthes</taxon>
    </lineage>
</organism>
<dbReference type="EC" id="2.4.1.-" evidence="13"/>
<accession>A0AAE1ELN2</accession>
<evidence type="ECO:0000256" key="2">
    <source>
        <dbReference type="ARBA" id="ARBA00004323"/>
    </source>
</evidence>
<evidence type="ECO:0000256" key="3">
    <source>
        <dbReference type="ARBA" id="ARBA00005680"/>
    </source>
</evidence>
<keyword evidence="13" id="KW-0328">Glycosyltransferase</keyword>
<keyword evidence="6" id="KW-0735">Signal-anchor</keyword>
<dbReference type="InterPro" id="IPR000772">
    <property type="entry name" value="Ricin_B_lectin"/>
</dbReference>
<evidence type="ECO:0000256" key="7">
    <source>
        <dbReference type="ARBA" id="ARBA00022989"/>
    </source>
</evidence>
<protein>
    <recommendedName>
        <fullName evidence="13">Polypeptide N-acetylgalactosaminyltransferase</fullName>
        <ecNumber evidence="13">2.4.1.-</ecNumber>
    </recommendedName>
    <alternativeName>
        <fullName evidence="13">Protein-UDP acetylgalactosaminyltransferase</fullName>
    </alternativeName>
</protein>
<keyword evidence="12 13" id="KW-0464">Manganese</keyword>
<dbReference type="SMART" id="SM00458">
    <property type="entry name" value="RICIN"/>
    <property type="match status" value="1"/>
</dbReference>
<keyword evidence="17" id="KW-1185">Reference proteome</keyword>
<dbReference type="PROSITE" id="PS50231">
    <property type="entry name" value="RICIN_B_LECTIN"/>
    <property type="match status" value="1"/>
</dbReference>
<dbReference type="PANTHER" id="PTHR11675">
    <property type="entry name" value="N-ACETYLGALACTOSAMINYLTRANSFERASE"/>
    <property type="match status" value="1"/>
</dbReference>
<dbReference type="InterPro" id="IPR029044">
    <property type="entry name" value="Nucleotide-diphossugar_trans"/>
</dbReference>
<reference evidence="16" key="1">
    <citation type="submission" date="2023-10" db="EMBL/GenBank/DDBJ databases">
        <title>Genome assemblies of two species of porcelain crab, Petrolisthes cinctipes and Petrolisthes manimaculis (Anomura: Porcellanidae).</title>
        <authorList>
            <person name="Angst P."/>
        </authorList>
    </citation>
    <scope>NUCLEOTIDE SEQUENCE</scope>
    <source>
        <strain evidence="16">PB745_01</strain>
        <tissue evidence="16">Gill</tissue>
    </source>
</reference>
<comment type="cofactor">
    <cofactor evidence="1 13">
        <name>Mn(2+)</name>
        <dbReference type="ChEBI" id="CHEBI:29035"/>
    </cofactor>
</comment>
<feature type="domain" description="Ricin B lectin" evidence="15">
    <location>
        <begin position="588"/>
        <end position="709"/>
    </location>
</feature>
<keyword evidence="10 13" id="KW-1015">Disulfide bond</keyword>
<dbReference type="GO" id="GO:0004653">
    <property type="term" value="F:polypeptide N-acetylgalactosaminyltransferase activity"/>
    <property type="evidence" value="ECO:0007669"/>
    <property type="project" value="TreeGrafter"/>
</dbReference>
<comment type="similarity">
    <text evidence="3 13">Belongs to the glycosyltransferase 2 family. GalNAc-T subfamily.</text>
</comment>
<evidence type="ECO:0000256" key="10">
    <source>
        <dbReference type="ARBA" id="ARBA00023157"/>
    </source>
</evidence>
<dbReference type="GO" id="GO:0008593">
    <property type="term" value="P:regulation of Notch signaling pathway"/>
    <property type="evidence" value="ECO:0007669"/>
    <property type="project" value="TreeGrafter"/>
</dbReference>
<evidence type="ECO:0000259" key="15">
    <source>
        <dbReference type="SMART" id="SM00458"/>
    </source>
</evidence>
<feature type="region of interest" description="Disordered" evidence="14">
    <location>
        <begin position="1"/>
        <end position="22"/>
    </location>
</feature>
<feature type="region of interest" description="Disordered" evidence="14">
    <location>
        <begin position="83"/>
        <end position="157"/>
    </location>
</feature>
<evidence type="ECO:0000313" key="16">
    <source>
        <dbReference type="EMBL" id="KAK3856363.1"/>
    </source>
</evidence>
<dbReference type="EMBL" id="JAWQEG010005904">
    <property type="protein sequence ID" value="KAK3856363.1"/>
    <property type="molecule type" value="Genomic_DNA"/>
</dbReference>
<comment type="caution">
    <text evidence="16">The sequence shown here is derived from an EMBL/GenBank/DDBJ whole genome shotgun (WGS) entry which is preliminary data.</text>
</comment>
<dbReference type="SUPFAM" id="SSF53448">
    <property type="entry name" value="Nucleotide-diphospho-sugar transferases"/>
    <property type="match status" value="1"/>
</dbReference>
<evidence type="ECO:0000256" key="13">
    <source>
        <dbReference type="RuleBase" id="RU361242"/>
    </source>
</evidence>